<protein>
    <submittedName>
        <fullName evidence="3">Uncharacterized protein</fullName>
    </submittedName>
</protein>
<dbReference type="EMBL" id="JAWZYT010000603">
    <property type="protein sequence ID" value="KAK4321273.1"/>
    <property type="molecule type" value="Genomic_DNA"/>
</dbReference>
<reference evidence="3" key="1">
    <citation type="submission" date="2023-11" db="EMBL/GenBank/DDBJ databases">
        <title>Genome assemblies of two species of porcelain crab, Petrolisthes cinctipes and Petrolisthes manimaculis (Anomura: Porcellanidae).</title>
        <authorList>
            <person name="Angst P."/>
        </authorList>
    </citation>
    <scope>NUCLEOTIDE SEQUENCE</scope>
    <source>
        <strain evidence="3">PB745_02</strain>
        <tissue evidence="3">Gill</tissue>
    </source>
</reference>
<evidence type="ECO:0000313" key="4">
    <source>
        <dbReference type="Proteomes" id="UP001292094"/>
    </source>
</evidence>
<proteinExistence type="predicted"/>
<keyword evidence="2" id="KW-0732">Signal</keyword>
<feature type="region of interest" description="Disordered" evidence="1">
    <location>
        <begin position="226"/>
        <end position="246"/>
    </location>
</feature>
<name>A0AAE1UEB9_9EUCA</name>
<organism evidence="3 4">
    <name type="scientific">Petrolisthes manimaculis</name>
    <dbReference type="NCBI Taxonomy" id="1843537"/>
    <lineage>
        <taxon>Eukaryota</taxon>
        <taxon>Metazoa</taxon>
        <taxon>Ecdysozoa</taxon>
        <taxon>Arthropoda</taxon>
        <taxon>Crustacea</taxon>
        <taxon>Multicrustacea</taxon>
        <taxon>Malacostraca</taxon>
        <taxon>Eumalacostraca</taxon>
        <taxon>Eucarida</taxon>
        <taxon>Decapoda</taxon>
        <taxon>Pleocyemata</taxon>
        <taxon>Anomura</taxon>
        <taxon>Galatheoidea</taxon>
        <taxon>Porcellanidae</taxon>
        <taxon>Petrolisthes</taxon>
    </lineage>
</organism>
<comment type="caution">
    <text evidence="3">The sequence shown here is derived from an EMBL/GenBank/DDBJ whole genome shotgun (WGS) entry which is preliminary data.</text>
</comment>
<accession>A0AAE1UEB9</accession>
<sequence>MFSIPPRLSVVVLLPLLTTVVFGTPAVVPKPHIRSQQPLPPHQVEWEAPSNHYNLHHHHSNSPNSANQQYRLRPGMSRLYNEYNKGSINVQSVTDKLYINQDHLNRDLRSLDQINRDHRSIDQINRDRRSMDQLNRDRRSIDQINRDRRNMDQINRDHGILGQINRDRRSWIQQRHTPQTHYSSSGSSSIRPARVFQQAGGGRLVPSDRVGRQWVLPRKYIGTSRNTQMNTRRTSRTRGQSRPSCSNGKVWRRGECQCPYLSLWNEDQQYCTCIYGTYRTQTGHCATY</sequence>
<evidence type="ECO:0000313" key="3">
    <source>
        <dbReference type="EMBL" id="KAK4321273.1"/>
    </source>
</evidence>
<dbReference type="Proteomes" id="UP001292094">
    <property type="component" value="Unassembled WGS sequence"/>
</dbReference>
<feature type="chain" id="PRO_5041932134" evidence="2">
    <location>
        <begin position="24"/>
        <end position="288"/>
    </location>
</feature>
<gene>
    <name evidence="3" type="ORF">Pmani_007910</name>
</gene>
<feature type="signal peptide" evidence="2">
    <location>
        <begin position="1"/>
        <end position="23"/>
    </location>
</feature>
<keyword evidence="4" id="KW-1185">Reference proteome</keyword>
<evidence type="ECO:0000256" key="2">
    <source>
        <dbReference type="SAM" id="SignalP"/>
    </source>
</evidence>
<evidence type="ECO:0000256" key="1">
    <source>
        <dbReference type="SAM" id="MobiDB-lite"/>
    </source>
</evidence>
<dbReference type="AlphaFoldDB" id="A0AAE1UEB9"/>